<evidence type="ECO:0000313" key="8">
    <source>
        <dbReference type="Proteomes" id="UP000244571"/>
    </source>
</evidence>
<evidence type="ECO:0000259" key="6">
    <source>
        <dbReference type="PROSITE" id="PS50977"/>
    </source>
</evidence>
<sequence>MSVVSNSTFDSLDPANPDASAVAPPTAGGRQRLSPEERIPQILQAAAQEFARRGFQQTRVQDIAAAAGLSKGGFYAHFSGKEAVFEALLRHNLSGSAINLQDAFSELPPMPQLIDELSALLTQGLADEQTMLVFRILLADGWRVPEVVDSWLENSMHSVQAELGLLLQRCVANGSCRPSMVVEKPWLALSPVVHAMVAQLVRTGAQEFDRDQVQQDLSCLLKELLLFKEEAR</sequence>
<dbReference type="GO" id="GO:0003700">
    <property type="term" value="F:DNA-binding transcription factor activity"/>
    <property type="evidence" value="ECO:0007669"/>
    <property type="project" value="TreeGrafter"/>
</dbReference>
<dbReference type="PROSITE" id="PS50977">
    <property type="entry name" value="HTH_TETR_2"/>
    <property type="match status" value="1"/>
</dbReference>
<evidence type="ECO:0000256" key="5">
    <source>
        <dbReference type="SAM" id="MobiDB-lite"/>
    </source>
</evidence>
<gene>
    <name evidence="7" type="ORF">DBV39_00455</name>
</gene>
<feature type="compositionally biased region" description="Polar residues" evidence="5">
    <location>
        <begin position="1"/>
        <end position="10"/>
    </location>
</feature>
<dbReference type="Proteomes" id="UP000244571">
    <property type="component" value="Chromosome"/>
</dbReference>
<evidence type="ECO:0000256" key="1">
    <source>
        <dbReference type="ARBA" id="ARBA00023015"/>
    </source>
</evidence>
<evidence type="ECO:0000256" key="4">
    <source>
        <dbReference type="PROSITE-ProRule" id="PRU00335"/>
    </source>
</evidence>
<dbReference type="KEGG" id="boz:DBV39_00455"/>
<evidence type="ECO:0000313" key="7">
    <source>
        <dbReference type="EMBL" id="AWB32431.1"/>
    </source>
</evidence>
<evidence type="ECO:0000256" key="3">
    <source>
        <dbReference type="ARBA" id="ARBA00023163"/>
    </source>
</evidence>
<proteinExistence type="predicted"/>
<dbReference type="FunFam" id="1.10.10.60:FF:000141">
    <property type="entry name" value="TetR family transcriptional regulator"/>
    <property type="match status" value="1"/>
</dbReference>
<dbReference type="Pfam" id="PF00440">
    <property type="entry name" value="TetR_N"/>
    <property type="match status" value="1"/>
</dbReference>
<dbReference type="InterPro" id="IPR001647">
    <property type="entry name" value="HTH_TetR"/>
</dbReference>
<dbReference type="EMBL" id="CP028901">
    <property type="protein sequence ID" value="AWB32431.1"/>
    <property type="molecule type" value="Genomic_DNA"/>
</dbReference>
<name>A0A2R4XF87_9BURK</name>
<feature type="region of interest" description="Disordered" evidence="5">
    <location>
        <begin position="1"/>
        <end position="34"/>
    </location>
</feature>
<accession>A0A2R4XF87</accession>
<reference evidence="7 8" key="1">
    <citation type="submission" date="2018-04" db="EMBL/GenBank/DDBJ databases">
        <title>Bordetella sp. HZ20 isolated from seawater.</title>
        <authorList>
            <person name="Sun C."/>
        </authorList>
    </citation>
    <scope>NUCLEOTIDE SEQUENCE [LARGE SCALE GENOMIC DNA]</scope>
    <source>
        <strain evidence="7 8">HZ20</strain>
    </source>
</reference>
<dbReference type="InterPro" id="IPR009057">
    <property type="entry name" value="Homeodomain-like_sf"/>
</dbReference>
<dbReference type="PRINTS" id="PR00455">
    <property type="entry name" value="HTHTETR"/>
</dbReference>
<dbReference type="PANTHER" id="PTHR30055:SF234">
    <property type="entry name" value="HTH-TYPE TRANSCRIPTIONAL REGULATOR BETI"/>
    <property type="match status" value="1"/>
</dbReference>
<keyword evidence="3" id="KW-0804">Transcription</keyword>
<dbReference type="SUPFAM" id="SSF46689">
    <property type="entry name" value="Homeodomain-like"/>
    <property type="match status" value="1"/>
</dbReference>
<dbReference type="InterPro" id="IPR050109">
    <property type="entry name" value="HTH-type_TetR-like_transc_reg"/>
</dbReference>
<dbReference type="GO" id="GO:0000976">
    <property type="term" value="F:transcription cis-regulatory region binding"/>
    <property type="evidence" value="ECO:0007669"/>
    <property type="project" value="TreeGrafter"/>
</dbReference>
<feature type="domain" description="HTH tetR-type" evidence="6">
    <location>
        <begin position="36"/>
        <end position="96"/>
    </location>
</feature>
<feature type="DNA-binding region" description="H-T-H motif" evidence="4">
    <location>
        <begin position="59"/>
        <end position="78"/>
    </location>
</feature>
<dbReference type="RefSeq" id="WP_108619872.1">
    <property type="nucleotide sequence ID" value="NZ_CP028901.1"/>
</dbReference>
<keyword evidence="1" id="KW-0805">Transcription regulation</keyword>
<evidence type="ECO:0000256" key="2">
    <source>
        <dbReference type="ARBA" id="ARBA00023125"/>
    </source>
</evidence>
<keyword evidence="8" id="KW-1185">Reference proteome</keyword>
<dbReference type="PANTHER" id="PTHR30055">
    <property type="entry name" value="HTH-TYPE TRANSCRIPTIONAL REGULATOR RUTR"/>
    <property type="match status" value="1"/>
</dbReference>
<keyword evidence="2 4" id="KW-0238">DNA-binding</keyword>
<dbReference type="AlphaFoldDB" id="A0A2R4XF87"/>
<protein>
    <submittedName>
        <fullName evidence="7">TetR family transcriptional regulator</fullName>
    </submittedName>
</protein>
<organism evidence="7 8">
    <name type="scientific">Orrella marina</name>
    <dbReference type="NCBI Taxonomy" id="2163011"/>
    <lineage>
        <taxon>Bacteria</taxon>
        <taxon>Pseudomonadati</taxon>
        <taxon>Pseudomonadota</taxon>
        <taxon>Betaproteobacteria</taxon>
        <taxon>Burkholderiales</taxon>
        <taxon>Alcaligenaceae</taxon>
        <taxon>Orrella</taxon>
    </lineage>
</organism>
<dbReference type="OrthoDB" id="116240at2"/>
<dbReference type="Gene3D" id="1.10.357.10">
    <property type="entry name" value="Tetracycline Repressor, domain 2"/>
    <property type="match status" value="1"/>
</dbReference>